<evidence type="ECO:0000256" key="1">
    <source>
        <dbReference type="ARBA" id="ARBA00022801"/>
    </source>
</evidence>
<evidence type="ECO:0000313" key="4">
    <source>
        <dbReference type="Proteomes" id="UP000001449"/>
    </source>
</evidence>
<evidence type="ECO:0000259" key="2">
    <source>
        <dbReference type="PROSITE" id="PS51462"/>
    </source>
</evidence>
<dbReference type="SUPFAM" id="SSF55811">
    <property type="entry name" value="Nudix"/>
    <property type="match status" value="1"/>
</dbReference>
<protein>
    <recommendedName>
        <fullName evidence="2">Nudix hydrolase domain-containing protein</fullName>
    </recommendedName>
</protein>
<feature type="non-terminal residue" evidence="3">
    <location>
        <position position="1"/>
    </location>
</feature>
<organism evidence="3 4">
    <name type="scientific">Thalassiosira pseudonana</name>
    <name type="common">Marine diatom</name>
    <name type="synonym">Cyclotella nana</name>
    <dbReference type="NCBI Taxonomy" id="35128"/>
    <lineage>
        <taxon>Eukaryota</taxon>
        <taxon>Sar</taxon>
        <taxon>Stramenopiles</taxon>
        <taxon>Ochrophyta</taxon>
        <taxon>Bacillariophyta</taxon>
        <taxon>Coscinodiscophyceae</taxon>
        <taxon>Thalassiosirophycidae</taxon>
        <taxon>Thalassiosirales</taxon>
        <taxon>Thalassiosiraceae</taxon>
        <taxon>Thalassiosira</taxon>
    </lineage>
</organism>
<dbReference type="PROSITE" id="PS51462">
    <property type="entry name" value="NUDIX"/>
    <property type="match status" value="1"/>
</dbReference>
<dbReference type="Gene3D" id="3.90.79.10">
    <property type="entry name" value="Nucleoside Triphosphate Pyrophosphohydrolase"/>
    <property type="match status" value="1"/>
</dbReference>
<dbReference type="InterPro" id="IPR000086">
    <property type="entry name" value="NUDIX_hydrolase_dom"/>
</dbReference>
<dbReference type="CDD" id="cd04511">
    <property type="entry name" value="NUDIX_Hydrolase"/>
    <property type="match status" value="1"/>
</dbReference>
<dbReference type="Gene3D" id="2.20.70.10">
    <property type="match status" value="1"/>
</dbReference>
<dbReference type="PANTHER" id="PTHR43222">
    <property type="entry name" value="NUDIX HYDROLASE 23"/>
    <property type="match status" value="1"/>
</dbReference>
<dbReference type="KEGG" id="tps:THAPSDRAFT_262704"/>
<dbReference type="RefSeq" id="XP_002290942.1">
    <property type="nucleotide sequence ID" value="XM_002290906.1"/>
</dbReference>
<dbReference type="AlphaFoldDB" id="B8C533"/>
<accession>B8C533</accession>
<gene>
    <name evidence="3" type="ORF">THAPSDRAFT_262704</name>
</gene>
<dbReference type="GeneID" id="7448398"/>
<dbReference type="PROSITE" id="PS00893">
    <property type="entry name" value="NUDIX_BOX"/>
    <property type="match status" value="1"/>
</dbReference>
<name>B8C533_THAPS</name>
<dbReference type="OMA" id="WDDIPWD"/>
<dbReference type="EMBL" id="CM000643">
    <property type="protein sequence ID" value="EED91049.1"/>
    <property type="molecule type" value="Genomic_DNA"/>
</dbReference>
<dbReference type="InParanoid" id="B8C533"/>
<feature type="domain" description="Nudix hydrolase" evidence="2">
    <location>
        <begin position="34"/>
        <end position="152"/>
    </location>
</feature>
<dbReference type="GO" id="GO:0009507">
    <property type="term" value="C:chloroplast"/>
    <property type="evidence" value="ECO:0000318"/>
    <property type="project" value="GO_Central"/>
</dbReference>
<keyword evidence="4" id="KW-1185">Reference proteome</keyword>
<dbReference type="GO" id="GO:0047884">
    <property type="term" value="F:FAD diphosphatase activity"/>
    <property type="evidence" value="ECO:0000318"/>
    <property type="project" value="GO_Central"/>
</dbReference>
<reference evidence="3 4" key="2">
    <citation type="journal article" date="2008" name="Nature">
        <title>The Phaeodactylum genome reveals the evolutionary history of diatom genomes.</title>
        <authorList>
            <person name="Bowler C."/>
            <person name="Allen A.E."/>
            <person name="Badger J.H."/>
            <person name="Grimwood J."/>
            <person name="Jabbari K."/>
            <person name="Kuo A."/>
            <person name="Maheswari U."/>
            <person name="Martens C."/>
            <person name="Maumus F."/>
            <person name="Otillar R.P."/>
            <person name="Rayko E."/>
            <person name="Salamov A."/>
            <person name="Vandepoele K."/>
            <person name="Beszteri B."/>
            <person name="Gruber A."/>
            <person name="Heijde M."/>
            <person name="Katinka M."/>
            <person name="Mock T."/>
            <person name="Valentin K."/>
            <person name="Verret F."/>
            <person name="Berges J.A."/>
            <person name="Brownlee C."/>
            <person name="Cadoret J.P."/>
            <person name="Chiovitti A."/>
            <person name="Choi C.J."/>
            <person name="Coesel S."/>
            <person name="De Martino A."/>
            <person name="Detter J.C."/>
            <person name="Durkin C."/>
            <person name="Falciatore A."/>
            <person name="Fournet J."/>
            <person name="Haruta M."/>
            <person name="Huysman M.J."/>
            <person name="Jenkins B.D."/>
            <person name="Jiroutova K."/>
            <person name="Jorgensen R.E."/>
            <person name="Joubert Y."/>
            <person name="Kaplan A."/>
            <person name="Kroger N."/>
            <person name="Kroth P.G."/>
            <person name="La Roche J."/>
            <person name="Lindquist E."/>
            <person name="Lommer M."/>
            <person name="Martin-Jezequel V."/>
            <person name="Lopez P.J."/>
            <person name="Lucas S."/>
            <person name="Mangogna M."/>
            <person name="McGinnis K."/>
            <person name="Medlin L.K."/>
            <person name="Montsant A."/>
            <person name="Oudot-Le Secq M.P."/>
            <person name="Napoli C."/>
            <person name="Obornik M."/>
            <person name="Parker M.S."/>
            <person name="Petit J.L."/>
            <person name="Porcel B.M."/>
            <person name="Poulsen N."/>
            <person name="Robison M."/>
            <person name="Rychlewski L."/>
            <person name="Rynearson T.A."/>
            <person name="Schmutz J."/>
            <person name="Shapiro H."/>
            <person name="Siaut M."/>
            <person name="Stanley M."/>
            <person name="Sussman M.R."/>
            <person name="Taylor A.R."/>
            <person name="Vardi A."/>
            <person name="von Dassow P."/>
            <person name="Vyverman W."/>
            <person name="Willis A."/>
            <person name="Wyrwicz L.S."/>
            <person name="Rokhsar D.S."/>
            <person name="Weissenbach J."/>
            <person name="Armbrust E.V."/>
            <person name="Green B.R."/>
            <person name="Van de Peer Y."/>
            <person name="Grigoriev I.V."/>
        </authorList>
    </citation>
    <scope>NUCLEOTIDE SEQUENCE [LARGE SCALE GENOMIC DNA]</scope>
    <source>
        <strain evidence="3 4">CCMP1335</strain>
    </source>
</reference>
<dbReference type="GO" id="GO:0042726">
    <property type="term" value="P:flavin-containing compound metabolic process"/>
    <property type="evidence" value="ECO:0000318"/>
    <property type="project" value="GO_Central"/>
</dbReference>
<dbReference type="STRING" id="35128.B8C533"/>
<feature type="non-terminal residue" evidence="3">
    <location>
        <position position="152"/>
    </location>
</feature>
<reference evidence="3 4" key="1">
    <citation type="journal article" date="2004" name="Science">
        <title>The genome of the diatom Thalassiosira pseudonana: ecology, evolution, and metabolism.</title>
        <authorList>
            <person name="Armbrust E.V."/>
            <person name="Berges J.A."/>
            <person name="Bowler C."/>
            <person name="Green B.R."/>
            <person name="Martinez D."/>
            <person name="Putnam N.H."/>
            <person name="Zhou S."/>
            <person name="Allen A.E."/>
            <person name="Apt K.E."/>
            <person name="Bechner M."/>
            <person name="Brzezinski M.A."/>
            <person name="Chaal B.K."/>
            <person name="Chiovitti A."/>
            <person name="Davis A.K."/>
            <person name="Demarest M.S."/>
            <person name="Detter J.C."/>
            <person name="Glavina T."/>
            <person name="Goodstein D."/>
            <person name="Hadi M.Z."/>
            <person name="Hellsten U."/>
            <person name="Hildebrand M."/>
            <person name="Jenkins B.D."/>
            <person name="Jurka J."/>
            <person name="Kapitonov V.V."/>
            <person name="Kroger N."/>
            <person name="Lau W.W."/>
            <person name="Lane T.W."/>
            <person name="Larimer F.W."/>
            <person name="Lippmeier J.C."/>
            <person name="Lucas S."/>
            <person name="Medina M."/>
            <person name="Montsant A."/>
            <person name="Obornik M."/>
            <person name="Parker M.S."/>
            <person name="Palenik B."/>
            <person name="Pazour G.J."/>
            <person name="Richardson P.M."/>
            <person name="Rynearson T.A."/>
            <person name="Saito M.A."/>
            <person name="Schwartz D.C."/>
            <person name="Thamatrakoln K."/>
            <person name="Valentin K."/>
            <person name="Vardi A."/>
            <person name="Wilkerson F.P."/>
            <person name="Rokhsar D.S."/>
        </authorList>
    </citation>
    <scope>NUCLEOTIDE SEQUENCE [LARGE SCALE GENOMIC DNA]</scope>
    <source>
        <strain evidence="3 4">CCMP1335</strain>
    </source>
</reference>
<sequence length="152" mass="17059">FCEKCGTKTKLLIPKGDERERHVCGDPACGFVSYQNPKVVVGAICTHKDRVLLCQRAIEPCAGKWGYPQGFLEMGETSRQGAARETWEESGVKFDPSKAQLLAIYNLAGIQIQMIYRVEVESDEFEAGHESSDVKFVDWDDIPWDELAFPTV</sequence>
<dbReference type="Pfam" id="PF14803">
    <property type="entry name" value="Zn_ribbon_Nudix"/>
    <property type="match status" value="1"/>
</dbReference>
<dbReference type="Proteomes" id="UP000001449">
    <property type="component" value="Chromosome 6"/>
</dbReference>
<keyword evidence="1" id="KW-0378">Hydrolase</keyword>
<evidence type="ECO:0000313" key="3">
    <source>
        <dbReference type="EMBL" id="EED91049.1"/>
    </source>
</evidence>
<dbReference type="InterPro" id="IPR020084">
    <property type="entry name" value="NUDIX_hydrolase_CS"/>
</dbReference>
<dbReference type="Pfam" id="PF00293">
    <property type="entry name" value="NUDIX"/>
    <property type="match status" value="1"/>
</dbReference>
<dbReference type="PaxDb" id="35128-Thaps262704"/>
<dbReference type="InterPro" id="IPR015797">
    <property type="entry name" value="NUDIX_hydrolase-like_dom_sf"/>
</dbReference>
<dbReference type="eggNOG" id="KOG3084">
    <property type="taxonomic scope" value="Eukaryota"/>
</dbReference>
<dbReference type="InterPro" id="IPR029401">
    <property type="entry name" value="Nudix_N"/>
</dbReference>
<proteinExistence type="predicted"/>
<dbReference type="HOGENOM" id="CLU_037162_16_1_1"/>
<dbReference type="PANTHER" id="PTHR43222:SF2">
    <property type="entry name" value="NUDIX HYDROLASE 23, CHLOROPLASTIC"/>
    <property type="match status" value="1"/>
</dbReference>